<comment type="caution">
    <text evidence="2">The sequence shown here is derived from an EMBL/GenBank/DDBJ whole genome shotgun (WGS) entry which is preliminary data.</text>
</comment>
<accession>A0ABQ4XNQ6</accession>
<gene>
    <name evidence="2" type="ORF">Tco_0681295</name>
</gene>
<dbReference type="EMBL" id="BQNB010009670">
    <property type="protein sequence ID" value="GJS66731.1"/>
    <property type="molecule type" value="Genomic_DNA"/>
</dbReference>
<reference evidence="2" key="2">
    <citation type="submission" date="2022-01" db="EMBL/GenBank/DDBJ databases">
        <authorList>
            <person name="Yamashiro T."/>
            <person name="Shiraishi A."/>
            <person name="Satake H."/>
            <person name="Nakayama K."/>
        </authorList>
    </citation>
    <scope>NUCLEOTIDE SEQUENCE</scope>
</reference>
<reference evidence="2" key="1">
    <citation type="journal article" date="2022" name="Int. J. Mol. Sci.">
        <title>Draft Genome of Tanacetum Coccineum: Genomic Comparison of Closely Related Tanacetum-Family Plants.</title>
        <authorList>
            <person name="Yamashiro T."/>
            <person name="Shiraishi A."/>
            <person name="Nakayama K."/>
            <person name="Satake H."/>
        </authorList>
    </citation>
    <scope>NUCLEOTIDE SEQUENCE</scope>
</reference>
<sequence>MGEGSKMPTDPQHTPIVTQPSSSQPQRKQNSRRPRRKDTEIPQSSVPSDPTNVSDEAVNEDPIKKLEKKGGSRTRKFKRLYKIGRSARVVSSNEASLGDQEDASKYGRKIDDIDKDVEITLVDETQERHDDDLMFDTCVLNDEEVFAGHDMAEKEVSTADPVTTTSEVVTTANVAVSTVSTIPVSVAATITEDEITLAQALAELKSVKPKDKGKGIMVEEPLKMKKKDQISFDEQEAIILQAKFDEEVRLVREKDEANVAFIEEWNDIQAKIETDYELAQRLQAEEQEELTIEEKSKLFVQLLEARKKHFAAKRAKEKRNMPPTKAQQRSIMCTYLKNMTGWKPKDLKNKSFANIQELFDKATKRVNTFVYIDTELVEEKAKKQKVDNDQEVANMKKLMKIIPNEEEVAVDAIPLDTKPLSIVDYKIIKEGKISYYQIIRADGSSKRPEEGYERVLWGDLKTMFEHHVEDLGRIVGIKRLLDDLRVTAAQLMLLVQKLLLLVLKVNDAGNLNDQIIVPVPNSSLHCAVCGTPVDGPYCHGCTLIRMKFEKDLLAYCVDNGVFQNFQDTSESSNGHLPPNVYQASCGRRAKLNQSYLARIVESLLKDLQILNEIQPLRQEISNQIQKDQEEKSIAELLAEERLQKANQALNESQSPQEMRIQDLEIQKQHLDKSMSKHWKCGIIYKKQKSLEESEARARSQKIIIDDDDDIWGFYAVHPNTIHTFVSQNVWGKCNLFDINDSYYEKSTSRLAHLAPISPEIVEACVDDDDTDDDDDYDDDFYDCVDIEEDGGEIDLDISKIVDISLRR</sequence>
<name>A0ABQ4XNQ6_9ASTR</name>
<keyword evidence="3" id="KW-1185">Reference proteome</keyword>
<evidence type="ECO:0000256" key="1">
    <source>
        <dbReference type="SAM" id="MobiDB-lite"/>
    </source>
</evidence>
<protein>
    <submittedName>
        <fullName evidence="2">Uncharacterized protein</fullName>
    </submittedName>
</protein>
<proteinExistence type="predicted"/>
<evidence type="ECO:0000313" key="3">
    <source>
        <dbReference type="Proteomes" id="UP001151760"/>
    </source>
</evidence>
<feature type="compositionally biased region" description="Polar residues" evidence="1">
    <location>
        <begin position="11"/>
        <end position="28"/>
    </location>
</feature>
<dbReference type="Proteomes" id="UP001151760">
    <property type="component" value="Unassembled WGS sequence"/>
</dbReference>
<organism evidence="2 3">
    <name type="scientific">Tanacetum coccineum</name>
    <dbReference type="NCBI Taxonomy" id="301880"/>
    <lineage>
        <taxon>Eukaryota</taxon>
        <taxon>Viridiplantae</taxon>
        <taxon>Streptophyta</taxon>
        <taxon>Embryophyta</taxon>
        <taxon>Tracheophyta</taxon>
        <taxon>Spermatophyta</taxon>
        <taxon>Magnoliopsida</taxon>
        <taxon>eudicotyledons</taxon>
        <taxon>Gunneridae</taxon>
        <taxon>Pentapetalae</taxon>
        <taxon>asterids</taxon>
        <taxon>campanulids</taxon>
        <taxon>Asterales</taxon>
        <taxon>Asteraceae</taxon>
        <taxon>Asteroideae</taxon>
        <taxon>Anthemideae</taxon>
        <taxon>Anthemidinae</taxon>
        <taxon>Tanacetum</taxon>
    </lineage>
</organism>
<feature type="compositionally biased region" description="Polar residues" evidence="1">
    <location>
        <begin position="41"/>
        <end position="54"/>
    </location>
</feature>
<feature type="compositionally biased region" description="Basic and acidic residues" evidence="1">
    <location>
        <begin position="61"/>
        <end position="70"/>
    </location>
</feature>
<evidence type="ECO:0000313" key="2">
    <source>
        <dbReference type="EMBL" id="GJS66731.1"/>
    </source>
</evidence>
<feature type="region of interest" description="Disordered" evidence="1">
    <location>
        <begin position="1"/>
        <end position="71"/>
    </location>
</feature>